<keyword evidence="1" id="KW-1133">Transmembrane helix</keyword>
<protein>
    <submittedName>
        <fullName evidence="2">Stage III sporulation protein AF</fullName>
    </submittedName>
</protein>
<evidence type="ECO:0000256" key="1">
    <source>
        <dbReference type="SAM" id="Phobius"/>
    </source>
</evidence>
<gene>
    <name evidence="2" type="ORF">A361_20220</name>
</gene>
<dbReference type="RefSeq" id="WP_009332902.1">
    <property type="nucleotide sequence ID" value="NZ_CP015506.1"/>
</dbReference>
<dbReference type="eggNOG" id="ENOG503322G">
    <property type="taxonomic scope" value="Bacteria"/>
</dbReference>
<dbReference type="STRING" id="1196031.A361_20220"/>
<reference evidence="2 3" key="1">
    <citation type="submission" date="2016-04" db="EMBL/GenBank/DDBJ databases">
        <title>Complete genome sequence of Bacillus oceanisediminis strain 2691.</title>
        <authorList>
            <person name="Jeong H."/>
            <person name="Kim H.J."/>
            <person name="Lee D.-W."/>
        </authorList>
    </citation>
    <scope>NUCLEOTIDE SEQUENCE [LARGE SCALE GENOMIC DNA]</scope>
    <source>
        <strain evidence="2 3">2691</strain>
    </source>
</reference>
<dbReference type="InterPro" id="IPR014245">
    <property type="entry name" value="Spore_III_AF"/>
</dbReference>
<dbReference type="Proteomes" id="UP000077856">
    <property type="component" value="Chromosome"/>
</dbReference>
<sequence>MDFIKEWVTNIILFVLLATVIDMLLPNSKLQKYTKMVTGLLLIAIILTPILRIISSDFEEALVSVPVFEASGEKNMENLIEMKKKEIQASSDAYILEQMAVQMEKDAEEELMEQYGLEIANIDILVDESSDQAFPDNLQKVMIQLKAEDAEAEAVEVVKTVDINTGEPLPSSGPDHEDTKGIASFLAQKWNVDANSIEVLAEGGNMDKDG</sequence>
<evidence type="ECO:0000313" key="3">
    <source>
        <dbReference type="Proteomes" id="UP000077856"/>
    </source>
</evidence>
<evidence type="ECO:0000313" key="2">
    <source>
        <dbReference type="EMBL" id="AND41386.1"/>
    </source>
</evidence>
<keyword evidence="1" id="KW-0472">Membrane</keyword>
<dbReference type="EMBL" id="CP015506">
    <property type="protein sequence ID" value="AND41386.1"/>
    <property type="molecule type" value="Genomic_DNA"/>
</dbReference>
<dbReference type="NCBIfam" id="TIGR02896">
    <property type="entry name" value="spore_III_AF"/>
    <property type="match status" value="1"/>
</dbReference>
<feature type="transmembrane region" description="Helical" evidence="1">
    <location>
        <begin position="6"/>
        <end position="25"/>
    </location>
</feature>
<organism evidence="2 3">
    <name type="scientific">Cytobacillus oceanisediminis 2691</name>
    <dbReference type="NCBI Taxonomy" id="1196031"/>
    <lineage>
        <taxon>Bacteria</taxon>
        <taxon>Bacillati</taxon>
        <taxon>Bacillota</taxon>
        <taxon>Bacilli</taxon>
        <taxon>Bacillales</taxon>
        <taxon>Bacillaceae</taxon>
        <taxon>Cytobacillus</taxon>
    </lineage>
</organism>
<keyword evidence="1" id="KW-0812">Transmembrane</keyword>
<accession>A0A160ME66</accession>
<dbReference type="AlphaFoldDB" id="A0A160ME66"/>
<dbReference type="KEGG" id="bon:A361_20220"/>
<dbReference type="Pfam" id="PF09581">
    <property type="entry name" value="Spore_III_AF"/>
    <property type="match status" value="1"/>
</dbReference>
<name>A0A160ME66_9BACI</name>
<feature type="transmembrane region" description="Helical" evidence="1">
    <location>
        <begin position="37"/>
        <end position="54"/>
    </location>
</feature>
<proteinExistence type="predicted"/>